<evidence type="ECO:0000313" key="6">
    <source>
        <dbReference type="Proteomes" id="UP000009235"/>
    </source>
</evidence>
<evidence type="ECO:0000313" key="5">
    <source>
        <dbReference type="EMBL" id="AEF41798.1"/>
    </source>
</evidence>
<accession>F6EPX7</accession>
<dbReference type="OrthoDB" id="69852at2"/>
<proteinExistence type="predicted"/>
<dbReference type="Gene3D" id="1.10.10.10">
    <property type="entry name" value="Winged helix-like DNA-binding domain superfamily/Winged helix DNA-binding domain"/>
    <property type="match status" value="1"/>
</dbReference>
<keyword evidence="2" id="KW-0238">DNA-binding</keyword>
<evidence type="ECO:0000256" key="3">
    <source>
        <dbReference type="ARBA" id="ARBA00023163"/>
    </source>
</evidence>
<organism evidence="5 6">
    <name type="scientific">Hoyosella subflava (strain DSM 45089 / JCM 17490 / NBRC 109087 / DQS3-9A1)</name>
    <name type="common">Amycolicicoccus subflavus</name>
    <dbReference type="NCBI Taxonomy" id="443218"/>
    <lineage>
        <taxon>Bacteria</taxon>
        <taxon>Bacillati</taxon>
        <taxon>Actinomycetota</taxon>
        <taxon>Actinomycetes</taxon>
        <taxon>Mycobacteriales</taxon>
        <taxon>Hoyosellaceae</taxon>
        <taxon>Hoyosella</taxon>
    </lineage>
</organism>
<dbReference type="PANTHER" id="PTHR33164">
    <property type="entry name" value="TRANSCRIPTIONAL REGULATOR, MARR FAMILY"/>
    <property type="match status" value="1"/>
</dbReference>
<dbReference type="eggNOG" id="COG1846">
    <property type="taxonomic scope" value="Bacteria"/>
</dbReference>
<dbReference type="Proteomes" id="UP000009235">
    <property type="component" value="Chromosome"/>
</dbReference>
<dbReference type="InterPro" id="IPR000835">
    <property type="entry name" value="HTH_MarR-typ"/>
</dbReference>
<keyword evidence="1" id="KW-0805">Transcription regulation</keyword>
<dbReference type="PROSITE" id="PS50995">
    <property type="entry name" value="HTH_MARR_2"/>
    <property type="match status" value="1"/>
</dbReference>
<dbReference type="GO" id="GO:0003700">
    <property type="term" value="F:DNA-binding transcription factor activity"/>
    <property type="evidence" value="ECO:0007669"/>
    <property type="project" value="InterPro"/>
</dbReference>
<dbReference type="Pfam" id="PF12802">
    <property type="entry name" value="MarR_2"/>
    <property type="match status" value="1"/>
</dbReference>
<dbReference type="InterPro" id="IPR036388">
    <property type="entry name" value="WH-like_DNA-bd_sf"/>
</dbReference>
<dbReference type="EMBL" id="CP002786">
    <property type="protein sequence ID" value="AEF41798.1"/>
    <property type="molecule type" value="Genomic_DNA"/>
</dbReference>
<dbReference type="KEGG" id="asd:AS9A_3357"/>
<evidence type="ECO:0000256" key="1">
    <source>
        <dbReference type="ARBA" id="ARBA00023015"/>
    </source>
</evidence>
<dbReference type="STRING" id="443218.AS9A_3357"/>
<feature type="domain" description="HTH marR-type" evidence="4">
    <location>
        <begin position="11"/>
        <end position="143"/>
    </location>
</feature>
<dbReference type="SMART" id="SM00347">
    <property type="entry name" value="HTH_MARR"/>
    <property type="match status" value="1"/>
</dbReference>
<sequence>MSREISDELSAWPTGRLLSAAARKLEHAWERILHERGLTHAGLVALHCVARGARYQREIAKQCRVTDQTMSRTVERLCQLGYITKSRDGRDARRSTIKITESGYRIYRELHALERDDPRLVAGLPEHGELRRLLLQLLAHLDNLATGEAGAAQIR</sequence>
<dbReference type="InterPro" id="IPR036390">
    <property type="entry name" value="WH_DNA-bd_sf"/>
</dbReference>
<keyword evidence="3" id="KW-0804">Transcription</keyword>
<dbReference type="InterPro" id="IPR039422">
    <property type="entry name" value="MarR/SlyA-like"/>
</dbReference>
<protein>
    <submittedName>
        <fullName evidence="5">MarR family transcriptional regulator</fullName>
    </submittedName>
</protein>
<dbReference type="GO" id="GO:0003677">
    <property type="term" value="F:DNA binding"/>
    <property type="evidence" value="ECO:0007669"/>
    <property type="project" value="UniProtKB-KW"/>
</dbReference>
<dbReference type="AlphaFoldDB" id="F6EPX7"/>
<evidence type="ECO:0000259" key="4">
    <source>
        <dbReference type="PROSITE" id="PS50995"/>
    </source>
</evidence>
<dbReference type="GO" id="GO:0006950">
    <property type="term" value="P:response to stress"/>
    <property type="evidence" value="ECO:0007669"/>
    <property type="project" value="TreeGrafter"/>
</dbReference>
<keyword evidence="6" id="KW-1185">Reference proteome</keyword>
<dbReference type="HOGENOM" id="CLU_083287_10_0_11"/>
<dbReference type="SUPFAM" id="SSF46785">
    <property type="entry name" value="Winged helix' DNA-binding domain"/>
    <property type="match status" value="1"/>
</dbReference>
<gene>
    <name evidence="5" type="ordered locus">AS9A_3357</name>
</gene>
<evidence type="ECO:0000256" key="2">
    <source>
        <dbReference type="ARBA" id="ARBA00023125"/>
    </source>
</evidence>
<reference evidence="5 6" key="1">
    <citation type="journal article" date="2011" name="J. Bacteriol.">
        <title>Complete genome sequence of Amycolicicoccus subflavus DQS3-9A1T, an actinomycete isolated from crude oil-polluted soil.</title>
        <authorList>
            <person name="Cai M."/>
            <person name="Chen W.M."/>
            <person name="Nie Y."/>
            <person name="Chi C.Q."/>
            <person name="Wang Y.N."/>
            <person name="Tang Y.Q."/>
            <person name="Li G.Y."/>
            <person name="Wu X.L."/>
        </authorList>
    </citation>
    <scope>NUCLEOTIDE SEQUENCE [LARGE SCALE GENOMIC DNA]</scope>
    <source>
        <strain evidence="6">DSM 45089 / DQS3-9A1</strain>
    </source>
</reference>
<dbReference type="PANTHER" id="PTHR33164:SF64">
    <property type="entry name" value="TRANSCRIPTIONAL REGULATOR SLYA"/>
    <property type="match status" value="1"/>
</dbReference>
<dbReference type="RefSeq" id="WP_013808147.1">
    <property type="nucleotide sequence ID" value="NC_015564.1"/>
</dbReference>
<name>F6EPX7_HOYSD</name>